<protein>
    <submittedName>
        <fullName evidence="2">Uncharacterized protein</fullName>
    </submittedName>
</protein>
<accession>A0A0B6ZR50</accession>
<name>A0A0B6ZR50_9EUPU</name>
<gene>
    <name evidence="2" type="primary">ORF77001</name>
</gene>
<feature type="region of interest" description="Disordered" evidence="1">
    <location>
        <begin position="75"/>
        <end position="96"/>
    </location>
</feature>
<dbReference type="AlphaFoldDB" id="A0A0B6ZR50"/>
<proteinExistence type="predicted"/>
<evidence type="ECO:0000313" key="2">
    <source>
        <dbReference type="EMBL" id="CEK71119.1"/>
    </source>
</evidence>
<sequence>MEKPDSISAAAIESQLIGIEEDYHHGMKDRVSQWLANSNDGEVDLDDVDYELSSKEQGEKILESLRQKKLKWSIEDKDNGTDADVESDNELESTKL</sequence>
<dbReference type="EMBL" id="HACG01024254">
    <property type="protein sequence ID" value="CEK71119.1"/>
    <property type="molecule type" value="Transcribed_RNA"/>
</dbReference>
<organism evidence="2">
    <name type="scientific">Arion vulgaris</name>
    <dbReference type="NCBI Taxonomy" id="1028688"/>
    <lineage>
        <taxon>Eukaryota</taxon>
        <taxon>Metazoa</taxon>
        <taxon>Spiralia</taxon>
        <taxon>Lophotrochozoa</taxon>
        <taxon>Mollusca</taxon>
        <taxon>Gastropoda</taxon>
        <taxon>Heterobranchia</taxon>
        <taxon>Euthyneura</taxon>
        <taxon>Panpulmonata</taxon>
        <taxon>Eupulmonata</taxon>
        <taxon>Stylommatophora</taxon>
        <taxon>Helicina</taxon>
        <taxon>Arionoidea</taxon>
        <taxon>Arionidae</taxon>
        <taxon>Arion</taxon>
    </lineage>
</organism>
<feature type="compositionally biased region" description="Acidic residues" evidence="1">
    <location>
        <begin position="81"/>
        <end position="96"/>
    </location>
</feature>
<reference evidence="2" key="1">
    <citation type="submission" date="2014-12" db="EMBL/GenBank/DDBJ databases">
        <title>Insight into the proteome of Arion vulgaris.</title>
        <authorList>
            <person name="Aradska J."/>
            <person name="Bulat T."/>
            <person name="Smidak R."/>
            <person name="Sarate P."/>
            <person name="Gangsoo J."/>
            <person name="Sialana F."/>
            <person name="Bilban M."/>
            <person name="Lubec G."/>
        </authorList>
    </citation>
    <scope>NUCLEOTIDE SEQUENCE</scope>
    <source>
        <tissue evidence="2">Skin</tissue>
    </source>
</reference>
<evidence type="ECO:0000256" key="1">
    <source>
        <dbReference type="SAM" id="MobiDB-lite"/>
    </source>
</evidence>